<protein>
    <recommendedName>
        <fullName evidence="1">NADAR domain-containing protein</fullName>
    </recommendedName>
</protein>
<dbReference type="Pfam" id="PF08719">
    <property type="entry name" value="NADAR"/>
    <property type="match status" value="1"/>
</dbReference>
<dbReference type="Gene3D" id="1.10.357.40">
    <property type="entry name" value="YbiA-like"/>
    <property type="match status" value="1"/>
</dbReference>
<dbReference type="InterPro" id="IPR012816">
    <property type="entry name" value="NADAR"/>
</dbReference>
<dbReference type="InterPro" id="IPR037238">
    <property type="entry name" value="YbiA-like_sf"/>
</dbReference>
<gene>
    <name evidence="2" type="ORF">B0H63DRAFT_485339</name>
</gene>
<comment type="caution">
    <text evidence="2">The sequence shown here is derived from an EMBL/GenBank/DDBJ whole genome shotgun (WGS) entry which is preliminary data.</text>
</comment>
<dbReference type="CDD" id="cd15457">
    <property type="entry name" value="NADAR"/>
    <property type="match status" value="1"/>
</dbReference>
<dbReference type="Proteomes" id="UP001285441">
    <property type="component" value="Unassembled WGS sequence"/>
</dbReference>
<dbReference type="EMBL" id="JAULSW010000008">
    <property type="protein sequence ID" value="KAK3372603.1"/>
    <property type="molecule type" value="Genomic_DNA"/>
</dbReference>
<name>A0AAE0K9H2_9PEZI</name>
<sequence>MMYCKASRFHDTATANRILAPADPKEQKNLGKQVKGFYAPRWDEIKNQVALAGNLYGLG</sequence>
<reference evidence="2" key="2">
    <citation type="submission" date="2023-06" db="EMBL/GenBank/DDBJ databases">
        <authorList>
            <consortium name="Lawrence Berkeley National Laboratory"/>
            <person name="Haridas S."/>
            <person name="Hensen N."/>
            <person name="Bonometti L."/>
            <person name="Westerberg I."/>
            <person name="Brannstrom I.O."/>
            <person name="Guillou S."/>
            <person name="Cros-Aarteil S."/>
            <person name="Calhoun S."/>
            <person name="Kuo A."/>
            <person name="Mondo S."/>
            <person name="Pangilinan J."/>
            <person name="Riley R."/>
            <person name="LaButti K."/>
            <person name="Andreopoulos B."/>
            <person name="Lipzen A."/>
            <person name="Chen C."/>
            <person name="Yanf M."/>
            <person name="Daum C."/>
            <person name="Ng V."/>
            <person name="Clum A."/>
            <person name="Steindorff A."/>
            <person name="Ohm R."/>
            <person name="Martin F."/>
            <person name="Silar P."/>
            <person name="Natvig D."/>
            <person name="Lalanne C."/>
            <person name="Gautier V."/>
            <person name="Ament-velasquez S.L."/>
            <person name="Kruys A."/>
            <person name="Hutchinson M.I."/>
            <person name="Powell A.J."/>
            <person name="Barry K."/>
            <person name="Miller A.N."/>
            <person name="Grigoriev I.V."/>
            <person name="Debuchy R."/>
            <person name="Gladieux P."/>
            <person name="Thoren M.H."/>
            <person name="Johannesson H."/>
        </authorList>
    </citation>
    <scope>NUCLEOTIDE SEQUENCE</scope>
    <source>
        <strain evidence="2">CBS 232.78</strain>
    </source>
</reference>
<evidence type="ECO:0000259" key="1">
    <source>
        <dbReference type="Pfam" id="PF08719"/>
    </source>
</evidence>
<dbReference type="SUPFAM" id="SSF143990">
    <property type="entry name" value="YbiA-like"/>
    <property type="match status" value="1"/>
</dbReference>
<feature type="domain" description="NADAR" evidence="1">
    <location>
        <begin position="1"/>
        <end position="55"/>
    </location>
</feature>
<keyword evidence="3" id="KW-1185">Reference proteome</keyword>
<proteinExistence type="predicted"/>
<reference evidence="2" key="1">
    <citation type="journal article" date="2023" name="Mol. Phylogenet. Evol.">
        <title>Genome-scale phylogeny and comparative genomics of the fungal order Sordariales.</title>
        <authorList>
            <person name="Hensen N."/>
            <person name="Bonometti L."/>
            <person name="Westerberg I."/>
            <person name="Brannstrom I.O."/>
            <person name="Guillou S."/>
            <person name="Cros-Aarteil S."/>
            <person name="Calhoun S."/>
            <person name="Haridas S."/>
            <person name="Kuo A."/>
            <person name="Mondo S."/>
            <person name="Pangilinan J."/>
            <person name="Riley R."/>
            <person name="LaButti K."/>
            <person name="Andreopoulos B."/>
            <person name="Lipzen A."/>
            <person name="Chen C."/>
            <person name="Yan M."/>
            <person name="Daum C."/>
            <person name="Ng V."/>
            <person name="Clum A."/>
            <person name="Steindorff A."/>
            <person name="Ohm R.A."/>
            <person name="Martin F."/>
            <person name="Silar P."/>
            <person name="Natvig D.O."/>
            <person name="Lalanne C."/>
            <person name="Gautier V."/>
            <person name="Ament-Velasquez S.L."/>
            <person name="Kruys A."/>
            <person name="Hutchinson M.I."/>
            <person name="Powell A.J."/>
            <person name="Barry K."/>
            <person name="Miller A.N."/>
            <person name="Grigoriev I.V."/>
            <person name="Debuchy R."/>
            <person name="Gladieux P."/>
            <person name="Hiltunen Thoren M."/>
            <person name="Johannesson H."/>
        </authorList>
    </citation>
    <scope>NUCLEOTIDE SEQUENCE</scope>
    <source>
        <strain evidence="2">CBS 232.78</strain>
    </source>
</reference>
<accession>A0AAE0K9H2</accession>
<evidence type="ECO:0000313" key="2">
    <source>
        <dbReference type="EMBL" id="KAK3372603.1"/>
    </source>
</evidence>
<organism evidence="2 3">
    <name type="scientific">Podospora didyma</name>
    <dbReference type="NCBI Taxonomy" id="330526"/>
    <lineage>
        <taxon>Eukaryota</taxon>
        <taxon>Fungi</taxon>
        <taxon>Dikarya</taxon>
        <taxon>Ascomycota</taxon>
        <taxon>Pezizomycotina</taxon>
        <taxon>Sordariomycetes</taxon>
        <taxon>Sordariomycetidae</taxon>
        <taxon>Sordariales</taxon>
        <taxon>Podosporaceae</taxon>
        <taxon>Podospora</taxon>
    </lineage>
</organism>
<evidence type="ECO:0000313" key="3">
    <source>
        <dbReference type="Proteomes" id="UP001285441"/>
    </source>
</evidence>
<dbReference type="AlphaFoldDB" id="A0AAE0K9H2"/>